<evidence type="ECO:0000313" key="1">
    <source>
        <dbReference type="EMBL" id="TWU33416.1"/>
    </source>
</evidence>
<name>A0A5C6DDX1_9BACT</name>
<dbReference type="InterPro" id="IPR036249">
    <property type="entry name" value="Thioredoxin-like_sf"/>
</dbReference>
<gene>
    <name evidence="1" type="primary">fdx4</name>
    <name evidence="1" type="ORF">Poly41_51700</name>
</gene>
<protein>
    <submittedName>
        <fullName evidence="1">Ferredoxin, 2Fe-2S</fullName>
    </submittedName>
</protein>
<proteinExistence type="predicted"/>
<dbReference type="SUPFAM" id="SSF52833">
    <property type="entry name" value="Thioredoxin-like"/>
    <property type="match status" value="1"/>
</dbReference>
<dbReference type="CDD" id="cd02980">
    <property type="entry name" value="TRX_Fd_family"/>
    <property type="match status" value="1"/>
</dbReference>
<reference evidence="1 2" key="1">
    <citation type="submission" date="2019-02" db="EMBL/GenBank/DDBJ databases">
        <title>Deep-cultivation of Planctomycetes and their phenomic and genomic characterization uncovers novel biology.</title>
        <authorList>
            <person name="Wiegand S."/>
            <person name="Jogler M."/>
            <person name="Boedeker C."/>
            <person name="Pinto D."/>
            <person name="Vollmers J."/>
            <person name="Rivas-Marin E."/>
            <person name="Kohn T."/>
            <person name="Peeters S.H."/>
            <person name="Heuer A."/>
            <person name="Rast P."/>
            <person name="Oberbeckmann S."/>
            <person name="Bunk B."/>
            <person name="Jeske O."/>
            <person name="Meyerdierks A."/>
            <person name="Storesund J.E."/>
            <person name="Kallscheuer N."/>
            <person name="Luecker S."/>
            <person name="Lage O.M."/>
            <person name="Pohl T."/>
            <person name="Merkel B.J."/>
            <person name="Hornburger P."/>
            <person name="Mueller R.-W."/>
            <person name="Bruemmer F."/>
            <person name="Labrenz M."/>
            <person name="Spormann A.M."/>
            <person name="Op Den Camp H."/>
            <person name="Overmann J."/>
            <person name="Amann R."/>
            <person name="Jetten M.S.M."/>
            <person name="Mascher T."/>
            <person name="Medema M.H."/>
            <person name="Devos D.P."/>
            <person name="Kaster A.-K."/>
            <person name="Ovreas L."/>
            <person name="Rohde M."/>
            <person name="Galperin M.Y."/>
            <person name="Jogler C."/>
        </authorList>
    </citation>
    <scope>NUCLEOTIDE SEQUENCE [LARGE SCALE GENOMIC DNA]</scope>
    <source>
        <strain evidence="1 2">Poly41</strain>
    </source>
</reference>
<dbReference type="Proteomes" id="UP000319143">
    <property type="component" value="Unassembled WGS sequence"/>
</dbReference>
<sequence length="81" mass="9099">MVESWKYLKRRLKELKLEKRGGVVRVKISCVDICRGGPILAIMPDGIWYGGCTPAVIDRILMEHLANGKPVEEYVIASKSL</sequence>
<accession>A0A5C6DDX1</accession>
<evidence type="ECO:0000313" key="2">
    <source>
        <dbReference type="Proteomes" id="UP000319143"/>
    </source>
</evidence>
<organism evidence="1 2">
    <name type="scientific">Novipirellula artificiosorum</name>
    <dbReference type="NCBI Taxonomy" id="2528016"/>
    <lineage>
        <taxon>Bacteria</taxon>
        <taxon>Pseudomonadati</taxon>
        <taxon>Planctomycetota</taxon>
        <taxon>Planctomycetia</taxon>
        <taxon>Pirellulales</taxon>
        <taxon>Pirellulaceae</taxon>
        <taxon>Novipirellula</taxon>
    </lineage>
</organism>
<dbReference type="EMBL" id="SJPV01000010">
    <property type="protein sequence ID" value="TWU33416.1"/>
    <property type="molecule type" value="Genomic_DNA"/>
</dbReference>
<dbReference type="Gene3D" id="3.40.30.10">
    <property type="entry name" value="Glutaredoxin"/>
    <property type="match status" value="1"/>
</dbReference>
<dbReference type="AlphaFoldDB" id="A0A5C6DDX1"/>
<keyword evidence="2" id="KW-1185">Reference proteome</keyword>
<comment type="caution">
    <text evidence="1">The sequence shown here is derived from an EMBL/GenBank/DDBJ whole genome shotgun (WGS) entry which is preliminary data.</text>
</comment>